<dbReference type="WBParaSite" id="HNAJ_0001297601-mRNA-1">
    <property type="protein sequence ID" value="HNAJ_0001297601-mRNA-1"/>
    <property type="gene ID" value="HNAJ_0001297601"/>
</dbReference>
<proteinExistence type="predicted"/>
<dbReference type="GO" id="GO:0016020">
    <property type="term" value="C:membrane"/>
    <property type="evidence" value="ECO:0007669"/>
    <property type="project" value="UniProtKB-SubCell"/>
</dbReference>
<dbReference type="Pfam" id="PF00335">
    <property type="entry name" value="Tetraspanin"/>
    <property type="match status" value="1"/>
</dbReference>
<evidence type="ECO:0000256" key="3">
    <source>
        <dbReference type="ARBA" id="ARBA00022989"/>
    </source>
</evidence>
<name>A0A0R3TYM7_RODNA</name>
<keyword evidence="2 5" id="KW-0812">Transmembrane</keyword>
<organism evidence="8">
    <name type="scientific">Rodentolepis nana</name>
    <name type="common">Dwarf tapeworm</name>
    <name type="synonym">Hymenolepis nana</name>
    <dbReference type="NCBI Taxonomy" id="102285"/>
    <lineage>
        <taxon>Eukaryota</taxon>
        <taxon>Metazoa</taxon>
        <taxon>Spiralia</taxon>
        <taxon>Lophotrochozoa</taxon>
        <taxon>Platyhelminthes</taxon>
        <taxon>Cestoda</taxon>
        <taxon>Eucestoda</taxon>
        <taxon>Cyclophyllidea</taxon>
        <taxon>Hymenolepididae</taxon>
        <taxon>Rodentolepis</taxon>
    </lineage>
</organism>
<feature type="transmembrane region" description="Helical" evidence="5">
    <location>
        <begin position="12"/>
        <end position="41"/>
    </location>
</feature>
<evidence type="ECO:0000313" key="8">
    <source>
        <dbReference type="WBParaSite" id="HNAJ_0001297601-mRNA-1"/>
    </source>
</evidence>
<dbReference type="EMBL" id="UZAE01014819">
    <property type="protein sequence ID" value="VDO14535.1"/>
    <property type="molecule type" value="Genomic_DNA"/>
</dbReference>
<feature type="transmembrane region" description="Helical" evidence="5">
    <location>
        <begin position="53"/>
        <end position="78"/>
    </location>
</feature>
<dbReference type="Gene3D" id="1.10.1450.10">
    <property type="entry name" value="Tetraspanin"/>
    <property type="match status" value="2"/>
</dbReference>
<keyword evidence="4 5" id="KW-0472">Membrane</keyword>
<dbReference type="SUPFAM" id="SSF48652">
    <property type="entry name" value="Tetraspanin"/>
    <property type="match status" value="2"/>
</dbReference>
<dbReference type="OrthoDB" id="10016273at2759"/>
<evidence type="ECO:0000256" key="5">
    <source>
        <dbReference type="SAM" id="Phobius"/>
    </source>
</evidence>
<reference evidence="8" key="1">
    <citation type="submission" date="2017-02" db="UniProtKB">
        <authorList>
            <consortium name="WormBaseParasite"/>
        </authorList>
    </citation>
    <scope>IDENTIFICATION</scope>
</reference>
<reference evidence="6 7" key="2">
    <citation type="submission" date="2018-11" db="EMBL/GenBank/DDBJ databases">
        <authorList>
            <consortium name="Pathogen Informatics"/>
        </authorList>
    </citation>
    <scope>NUCLEOTIDE SEQUENCE [LARGE SCALE GENOMIC DNA]</scope>
</reference>
<keyword evidence="3 5" id="KW-1133">Transmembrane helix</keyword>
<dbReference type="AlphaFoldDB" id="A0A0R3TYM7"/>
<evidence type="ECO:0000313" key="7">
    <source>
        <dbReference type="Proteomes" id="UP000278807"/>
    </source>
</evidence>
<sequence length="251" mass="27035">MELKPPKPVSSILLRFLLFSSSSFVMFCGIDLTFFGFYFIYNAAGIGVDRSFLFLPGYILVLGVGVTIVGGIGIVCVFCRAKCLIGVFIALMVLIIVCQVIGGSVILALSEYLANLAVEAVRIKASVVNATLHPSQESKAFRSFQISMGCCGFDGPSEYGNKTKEQCCVEGDCTEVPQKLADLAVEAVRIKALVVVNGTLHPSQESKAFRSFQISMGCCGFDGPSDYGNKTMEQCCVEGDRTEVPQKVNIT</sequence>
<evidence type="ECO:0000256" key="4">
    <source>
        <dbReference type="ARBA" id="ARBA00023136"/>
    </source>
</evidence>
<protein>
    <submittedName>
        <fullName evidence="8">Tetraspanin</fullName>
    </submittedName>
</protein>
<accession>A0A0R3TYM7</accession>
<keyword evidence="7" id="KW-1185">Reference proteome</keyword>
<gene>
    <name evidence="6" type="ORF">HNAJ_LOCUS12950</name>
</gene>
<dbReference type="InterPro" id="IPR008952">
    <property type="entry name" value="Tetraspanin_EC2_sf"/>
</dbReference>
<dbReference type="Proteomes" id="UP000278807">
    <property type="component" value="Unassembled WGS sequence"/>
</dbReference>
<evidence type="ECO:0000256" key="1">
    <source>
        <dbReference type="ARBA" id="ARBA00004141"/>
    </source>
</evidence>
<evidence type="ECO:0000256" key="2">
    <source>
        <dbReference type="ARBA" id="ARBA00022692"/>
    </source>
</evidence>
<dbReference type="InterPro" id="IPR018499">
    <property type="entry name" value="Tetraspanin/Peripherin"/>
</dbReference>
<comment type="subcellular location">
    <subcellularLocation>
        <location evidence="1">Membrane</location>
        <topology evidence="1">Multi-pass membrane protein</topology>
    </subcellularLocation>
</comment>
<feature type="transmembrane region" description="Helical" evidence="5">
    <location>
        <begin position="85"/>
        <end position="109"/>
    </location>
</feature>
<evidence type="ECO:0000313" key="6">
    <source>
        <dbReference type="EMBL" id="VDO14535.1"/>
    </source>
</evidence>